<reference evidence="2 3" key="2">
    <citation type="submission" date="2018-11" db="EMBL/GenBank/DDBJ databases">
        <authorList>
            <consortium name="Pathogen Informatics"/>
        </authorList>
    </citation>
    <scope>NUCLEOTIDE SEQUENCE [LARGE SCALE GENOMIC DNA]</scope>
</reference>
<dbReference type="SUPFAM" id="SSF53474">
    <property type="entry name" value="alpha/beta-Hydrolases"/>
    <property type="match status" value="1"/>
</dbReference>
<evidence type="ECO:0000313" key="3">
    <source>
        <dbReference type="Proteomes" id="UP000271098"/>
    </source>
</evidence>
<dbReference type="InterPro" id="IPR019819">
    <property type="entry name" value="Carboxylesterase_B_CS"/>
</dbReference>
<dbReference type="EMBL" id="UYRT01086911">
    <property type="protein sequence ID" value="VDN31916.1"/>
    <property type="molecule type" value="Genomic_DNA"/>
</dbReference>
<proteinExistence type="predicted"/>
<dbReference type="Pfam" id="PF00135">
    <property type="entry name" value="COesterase"/>
    <property type="match status" value="1"/>
</dbReference>
<protein>
    <submittedName>
        <fullName evidence="4">COesterase domain-containing protein</fullName>
    </submittedName>
</protein>
<dbReference type="Proteomes" id="UP000271098">
    <property type="component" value="Unassembled WGS sequence"/>
</dbReference>
<keyword evidence="3" id="KW-1185">Reference proteome</keyword>
<dbReference type="PROSITE" id="PS00941">
    <property type="entry name" value="CARBOXYLESTERASE_B_2"/>
    <property type="match status" value="1"/>
</dbReference>
<dbReference type="OrthoDB" id="3200163at2759"/>
<dbReference type="WBParaSite" id="GPUH_0001854701-mRNA-1">
    <property type="protein sequence ID" value="GPUH_0001854701-mRNA-1"/>
    <property type="gene ID" value="GPUH_0001854701"/>
</dbReference>
<organism evidence="4">
    <name type="scientific">Gongylonema pulchrum</name>
    <dbReference type="NCBI Taxonomy" id="637853"/>
    <lineage>
        <taxon>Eukaryota</taxon>
        <taxon>Metazoa</taxon>
        <taxon>Ecdysozoa</taxon>
        <taxon>Nematoda</taxon>
        <taxon>Chromadorea</taxon>
        <taxon>Rhabditida</taxon>
        <taxon>Spirurina</taxon>
        <taxon>Spiruromorpha</taxon>
        <taxon>Spiruroidea</taxon>
        <taxon>Gongylonematidae</taxon>
        <taxon>Gongylonema</taxon>
    </lineage>
</organism>
<gene>
    <name evidence="2" type="ORF">GPUH_LOCUS18522</name>
</gene>
<feature type="domain" description="Carboxylesterase type B" evidence="1">
    <location>
        <begin position="18"/>
        <end position="230"/>
    </location>
</feature>
<dbReference type="AlphaFoldDB" id="A0A183EC31"/>
<evidence type="ECO:0000313" key="2">
    <source>
        <dbReference type="EMBL" id="VDN31916.1"/>
    </source>
</evidence>
<accession>A0A183EC31</accession>
<dbReference type="InterPro" id="IPR002018">
    <property type="entry name" value="CarbesteraseB"/>
</dbReference>
<dbReference type="Gene3D" id="3.40.50.1820">
    <property type="entry name" value="alpha/beta hydrolase"/>
    <property type="match status" value="1"/>
</dbReference>
<evidence type="ECO:0000259" key="1">
    <source>
        <dbReference type="Pfam" id="PF00135"/>
    </source>
</evidence>
<evidence type="ECO:0000313" key="4">
    <source>
        <dbReference type="WBParaSite" id="GPUH_0001854701-mRNA-1"/>
    </source>
</evidence>
<dbReference type="PANTHER" id="PTHR44590">
    <property type="entry name" value="CARBOXYLIC ESTER HYDROLASE-RELATED"/>
    <property type="match status" value="1"/>
</dbReference>
<name>A0A183EC31_9BILA</name>
<sequence length="231" mass="25208">MTRLRFPRRKRTIAVKPSRVVGTKYGLVEGVRLVDDGDCQIDAYLGIPFAKPPIGALRFKKPEPPDAWEGIRKTVKFGPRAPQKEFIWSRWLAAVKTDEDCLYLNVFSPVPTAAAAEKQNGLAVMVFVHGGGFLIDSASKYGDIGICNNLCRHDVVVVTVQYRLGLLGFFCTGDEACPGNNGLWDQAMALKWVQDNISAFNGDPGRITVFGQSAGGACVDLLSLSPVTRGY</sequence>
<dbReference type="InterPro" id="IPR029058">
    <property type="entry name" value="AB_hydrolase_fold"/>
</dbReference>
<reference evidence="4" key="1">
    <citation type="submission" date="2016-06" db="UniProtKB">
        <authorList>
            <consortium name="WormBaseParasite"/>
        </authorList>
    </citation>
    <scope>IDENTIFICATION</scope>
</reference>
<dbReference type="PANTHER" id="PTHR44590:SF3">
    <property type="entry name" value="CARBOXYLESTERASE TYPE B DOMAIN-CONTAINING PROTEIN"/>
    <property type="match status" value="1"/>
</dbReference>